<proteinExistence type="predicted"/>
<dbReference type="InterPro" id="IPR050722">
    <property type="entry name" value="Pyruvate:ferred/Flavod_OxRd"/>
</dbReference>
<name>A0A7C2ULL6_9CREN</name>
<dbReference type="SUPFAM" id="SSF52922">
    <property type="entry name" value="TK C-terminal domain-like"/>
    <property type="match status" value="1"/>
</dbReference>
<evidence type="ECO:0000259" key="5">
    <source>
        <dbReference type="Pfam" id="PF01855"/>
    </source>
</evidence>
<evidence type="ECO:0000256" key="1">
    <source>
        <dbReference type="ARBA" id="ARBA00011631"/>
    </source>
</evidence>
<dbReference type="CDD" id="cd07034">
    <property type="entry name" value="TPP_PYR_PFOR_IOR-alpha_like"/>
    <property type="match status" value="1"/>
</dbReference>
<dbReference type="Proteomes" id="UP000885664">
    <property type="component" value="Unassembled WGS sequence"/>
</dbReference>
<dbReference type="EMBL" id="DSFE01000094">
    <property type="protein sequence ID" value="HEU98050.1"/>
    <property type="molecule type" value="Genomic_DNA"/>
</dbReference>
<dbReference type="Gene3D" id="3.40.50.920">
    <property type="match status" value="1"/>
</dbReference>
<dbReference type="Pfam" id="PF01855">
    <property type="entry name" value="POR_N"/>
    <property type="match status" value="1"/>
</dbReference>
<dbReference type="AlphaFoldDB" id="A0A7C2ULL6"/>
<keyword evidence="3" id="KW-0560">Oxidoreductase</keyword>
<dbReference type="PANTHER" id="PTHR32154:SF30">
    <property type="entry name" value="2-OXOACID OXIDOREDUCTASE (FERREDOXIN)"/>
    <property type="match status" value="1"/>
</dbReference>
<evidence type="ECO:0000256" key="4">
    <source>
        <dbReference type="ARBA" id="ARBA00048893"/>
    </source>
</evidence>
<comment type="catalytic activity">
    <reaction evidence="4">
        <text>a 2-oxocarboxylate + 2 oxidized [2Fe-2S]-[ferredoxin] + CoA = an acyl-CoA + 2 reduced [2Fe-2S]-[ferredoxin] + CO2 + H(+)</text>
        <dbReference type="Rhea" id="RHEA:42316"/>
        <dbReference type="Rhea" id="RHEA-COMP:10000"/>
        <dbReference type="Rhea" id="RHEA-COMP:10001"/>
        <dbReference type="ChEBI" id="CHEBI:15378"/>
        <dbReference type="ChEBI" id="CHEBI:16526"/>
        <dbReference type="ChEBI" id="CHEBI:33737"/>
        <dbReference type="ChEBI" id="CHEBI:33738"/>
        <dbReference type="ChEBI" id="CHEBI:35179"/>
        <dbReference type="ChEBI" id="CHEBI:57287"/>
        <dbReference type="ChEBI" id="CHEBI:58342"/>
        <dbReference type="EC" id="1.2.7.11"/>
    </reaction>
</comment>
<dbReference type="SUPFAM" id="SSF52518">
    <property type="entry name" value="Thiamin diphosphate-binding fold (THDP-binding)"/>
    <property type="match status" value="1"/>
</dbReference>
<dbReference type="PANTHER" id="PTHR32154">
    <property type="entry name" value="PYRUVATE-FLAVODOXIN OXIDOREDUCTASE-RELATED"/>
    <property type="match status" value="1"/>
</dbReference>
<gene>
    <name evidence="7" type="ORF">ENO36_04275</name>
</gene>
<dbReference type="Pfam" id="PF17147">
    <property type="entry name" value="PFOR_II"/>
    <property type="match status" value="1"/>
</dbReference>
<comment type="caution">
    <text evidence="7">The sequence shown here is derived from an EMBL/GenBank/DDBJ whole genome shotgun (WGS) entry which is preliminary data.</text>
</comment>
<evidence type="ECO:0000313" key="7">
    <source>
        <dbReference type="EMBL" id="HEU98050.1"/>
    </source>
</evidence>
<dbReference type="InterPro" id="IPR009014">
    <property type="entry name" value="Transketo_C/PFOR_II"/>
</dbReference>
<feature type="domain" description="Pyruvate flavodoxin/ferredoxin oxidoreductase pyrimidine binding" evidence="5">
    <location>
        <begin position="36"/>
        <end position="257"/>
    </location>
</feature>
<dbReference type="GO" id="GO:0019164">
    <property type="term" value="F:pyruvate synthase activity"/>
    <property type="evidence" value="ECO:0007669"/>
    <property type="project" value="UniProtKB-ARBA"/>
</dbReference>
<organism evidence="7">
    <name type="scientific">Fervidicoccus fontis</name>
    <dbReference type="NCBI Taxonomy" id="683846"/>
    <lineage>
        <taxon>Archaea</taxon>
        <taxon>Thermoproteota</taxon>
        <taxon>Thermoprotei</taxon>
        <taxon>Fervidicoccales</taxon>
        <taxon>Fervidicoccaceae</taxon>
        <taxon>Fervidicoccus</taxon>
    </lineage>
</organism>
<keyword evidence="7" id="KW-0670">Pyruvate</keyword>
<dbReference type="InterPro" id="IPR002880">
    <property type="entry name" value="Pyrv_Fd/Flavodoxin_OxRdtase_N"/>
</dbReference>
<evidence type="ECO:0000259" key="6">
    <source>
        <dbReference type="Pfam" id="PF17147"/>
    </source>
</evidence>
<dbReference type="Gene3D" id="3.40.50.970">
    <property type="match status" value="1"/>
</dbReference>
<dbReference type="InterPro" id="IPR033412">
    <property type="entry name" value="PFOR_II"/>
</dbReference>
<dbReference type="InterPro" id="IPR029061">
    <property type="entry name" value="THDP-binding"/>
</dbReference>
<dbReference type="GO" id="GO:0018491">
    <property type="term" value="F:2-oxobutyrate synthase activity"/>
    <property type="evidence" value="ECO:0007669"/>
    <property type="project" value="UniProtKB-ARBA"/>
</dbReference>
<sequence length="418" mass="45941">MDSEVIRMSAIKPMPPVTIEKPKAKVWNGARAIAEAVKIADVDVIAAYPIRPYTGIMNAIATMLANGEFTADIIVADSEHSQFEIVKHASAVGARTFVGSSGVGLAFAAEAIIVTALSQVPVVGAIGTRALDDPGNFGMEWSDALMFRDFGWLISWAKTVQEAHDMTVVAYRVAEDRRVLLPHFIALDGAAITHVATPIIPTTKEQATNFLPPYRPPYKIDPAEGPITKAQHIAPSLIGPEQRKAIDVAMKRAKEVIIEAWKDFAKYTGREYPPFIETTGMEDADFALVGMGAYMKDIELVAERFRKRGLKVGTVRLRYVRPFPAEDLLKVLDGVKAAGVIEFGYSFGSPYGTSSLYHEVATTLYEANSKPELLDFLFLGGREPTVEHFTRVAEMVTDSVHKKPQKKAYWLTLRGEDI</sequence>
<protein>
    <recommendedName>
        <fullName evidence="2">2-oxoacid oxidoreductase (ferredoxin)</fullName>
        <ecNumber evidence="2">1.2.7.11</ecNumber>
    </recommendedName>
</protein>
<feature type="domain" description="Pyruvate:ferredoxin oxidoreductase core" evidence="6">
    <location>
        <begin position="284"/>
        <end position="388"/>
    </location>
</feature>
<evidence type="ECO:0000256" key="2">
    <source>
        <dbReference type="ARBA" id="ARBA00012691"/>
    </source>
</evidence>
<reference evidence="7" key="1">
    <citation type="journal article" date="2020" name="mSystems">
        <title>Genome- and Community-Level Interaction Insights into Carbon Utilization and Element Cycling Functions of Hydrothermarchaeota in Hydrothermal Sediment.</title>
        <authorList>
            <person name="Zhou Z."/>
            <person name="Liu Y."/>
            <person name="Xu W."/>
            <person name="Pan J."/>
            <person name="Luo Z.H."/>
            <person name="Li M."/>
        </authorList>
    </citation>
    <scope>NUCLEOTIDE SEQUENCE [LARGE SCALE GENOMIC DNA]</scope>
    <source>
        <strain evidence="7">SpSt-1259</strain>
    </source>
</reference>
<comment type="subunit">
    <text evidence="1">Heterodimer composed of an alpha and a beta subunit.</text>
</comment>
<evidence type="ECO:0000256" key="3">
    <source>
        <dbReference type="ARBA" id="ARBA00023002"/>
    </source>
</evidence>
<accession>A0A7C2ULL6</accession>
<dbReference type="GO" id="GO:0006979">
    <property type="term" value="P:response to oxidative stress"/>
    <property type="evidence" value="ECO:0007669"/>
    <property type="project" value="TreeGrafter"/>
</dbReference>
<dbReference type="EC" id="1.2.7.11" evidence="2"/>